<name>A0A0V1Q2L6_9ASCO</name>
<dbReference type="PANTHER" id="PTHR14381">
    <property type="entry name" value="DACTYLIN"/>
    <property type="match status" value="1"/>
</dbReference>
<sequence length="633" mass="71545">MEHSDGIEVDGLGNTIKNVTQSVESSKYITINDLPNEILIQVFSNLDPIQLCSMRLVCRHWNHAVLDRSTWIKSFGLKFGTRLTFPSVSNSKLWILEYLYRLKMYKKWKKAIATHKNYQLLNNEYGLVDFALTNFAQDKLLTFARISGDISMCNLNNGKNQTFIPGNHLLTQITCYSVNWTYLLVGKLNGELFLKNLITSTSSGSNRSSLIQFEDEQGSRDDTITGCCLNYHFDKRKESIDCISTTIKGSVKCWNLGGKLLKKVKLDEPIIAVKSDFKNYIIAQGQEKTFIVHFRTFEIISIDLGISLENFENSFVDVDYGDSNIVICYESTIKVVNFKNLGNIRLKEVMLPSDVSILESKFQTVPYNKLHSRDSEIAGSDGLMCANILSDDTVIVWNIREPATQIVPQCTITPIFNKHHPAIPNDRTYATSIALNSSIIAIGGYNGFTNLYNVFTGDYIRECSIKFPKRLSHMYLHTIPIKDIQLNDSPTASNGIIICGDAIQYFQFGDPKQQSTTTAKKRLNVGPSNKQVVHQNIKDEIDDYENLQESKRKRELLFAKYNGDNYDDNDDELSIAIAMSESFQNSSGSNVGSIENDEDAQLKLAIELSKSTETEPVNDDDLEQILRLSLIDQ</sequence>
<evidence type="ECO:0000313" key="3">
    <source>
        <dbReference type="Proteomes" id="UP000054251"/>
    </source>
</evidence>
<keyword evidence="3" id="KW-1185">Reference proteome</keyword>
<dbReference type="OrthoDB" id="2095648at2759"/>
<dbReference type="SMART" id="SM00256">
    <property type="entry name" value="FBOX"/>
    <property type="match status" value="1"/>
</dbReference>
<dbReference type="PROSITE" id="PS50330">
    <property type="entry name" value="UIM"/>
    <property type="match status" value="1"/>
</dbReference>
<dbReference type="CDD" id="cd09917">
    <property type="entry name" value="F-box_SF"/>
    <property type="match status" value="1"/>
</dbReference>
<organism evidence="2 3">
    <name type="scientific">Debaryomyces fabryi</name>
    <dbReference type="NCBI Taxonomy" id="58627"/>
    <lineage>
        <taxon>Eukaryota</taxon>
        <taxon>Fungi</taxon>
        <taxon>Dikarya</taxon>
        <taxon>Ascomycota</taxon>
        <taxon>Saccharomycotina</taxon>
        <taxon>Pichiomycetes</taxon>
        <taxon>Debaryomycetaceae</taxon>
        <taxon>Debaryomyces</taxon>
    </lineage>
</organism>
<dbReference type="Gene3D" id="1.20.1280.50">
    <property type="match status" value="1"/>
</dbReference>
<dbReference type="EMBL" id="LMYN01000021">
    <property type="protein sequence ID" value="KSA02729.1"/>
    <property type="molecule type" value="Genomic_DNA"/>
</dbReference>
<accession>A0A0V1Q2L6</accession>
<dbReference type="GO" id="GO:0019005">
    <property type="term" value="C:SCF ubiquitin ligase complex"/>
    <property type="evidence" value="ECO:0007669"/>
    <property type="project" value="TreeGrafter"/>
</dbReference>
<dbReference type="PROSITE" id="PS50181">
    <property type="entry name" value="FBOX"/>
    <property type="match status" value="1"/>
</dbReference>
<dbReference type="InterPro" id="IPR001810">
    <property type="entry name" value="F-box_dom"/>
</dbReference>
<dbReference type="InterPro" id="IPR036047">
    <property type="entry name" value="F-box-like_dom_sf"/>
</dbReference>
<dbReference type="InterPro" id="IPR036322">
    <property type="entry name" value="WD40_repeat_dom_sf"/>
</dbReference>
<evidence type="ECO:0000259" key="1">
    <source>
        <dbReference type="PROSITE" id="PS50181"/>
    </source>
</evidence>
<protein>
    <recommendedName>
        <fullName evidence="1">F-box domain-containing protein</fullName>
    </recommendedName>
</protein>
<dbReference type="PANTHER" id="PTHR14381:SF1">
    <property type="entry name" value="F-BOX_WD REPEAT-CONTAINING PROTEIN 4"/>
    <property type="match status" value="1"/>
</dbReference>
<dbReference type="SUPFAM" id="SSF81383">
    <property type="entry name" value="F-box domain"/>
    <property type="match status" value="1"/>
</dbReference>
<dbReference type="RefSeq" id="XP_015468831.1">
    <property type="nucleotide sequence ID" value="XM_015610359.1"/>
</dbReference>
<dbReference type="AlphaFoldDB" id="A0A0V1Q2L6"/>
<dbReference type="InterPro" id="IPR052301">
    <property type="entry name" value="SCF_F-box/WD-repeat"/>
</dbReference>
<reference evidence="2 3" key="1">
    <citation type="submission" date="2015-11" db="EMBL/GenBank/DDBJ databases">
        <title>The genome of Debaryomyces fabryi.</title>
        <authorList>
            <person name="Tafer H."/>
            <person name="Lopandic K."/>
        </authorList>
    </citation>
    <scope>NUCLEOTIDE SEQUENCE [LARGE SCALE GENOMIC DNA]</scope>
    <source>
        <strain evidence="2 3">CBS 789</strain>
    </source>
</reference>
<gene>
    <name evidence="2" type="ORF">AC631_01529</name>
</gene>
<feature type="domain" description="F-box" evidence="1">
    <location>
        <begin position="28"/>
        <end position="74"/>
    </location>
</feature>
<dbReference type="Pfam" id="PF12937">
    <property type="entry name" value="F-box-like"/>
    <property type="match status" value="1"/>
</dbReference>
<dbReference type="GO" id="GO:0031146">
    <property type="term" value="P:SCF-dependent proteasomal ubiquitin-dependent protein catabolic process"/>
    <property type="evidence" value="ECO:0007669"/>
    <property type="project" value="TreeGrafter"/>
</dbReference>
<dbReference type="InterPro" id="IPR003903">
    <property type="entry name" value="UIM_dom"/>
</dbReference>
<evidence type="ECO:0000313" key="2">
    <source>
        <dbReference type="EMBL" id="KSA02729.1"/>
    </source>
</evidence>
<dbReference type="Proteomes" id="UP000054251">
    <property type="component" value="Unassembled WGS sequence"/>
</dbReference>
<dbReference type="GeneID" id="26838538"/>
<comment type="caution">
    <text evidence="2">The sequence shown here is derived from an EMBL/GenBank/DDBJ whole genome shotgun (WGS) entry which is preliminary data.</text>
</comment>
<proteinExistence type="predicted"/>
<dbReference type="SUPFAM" id="SSF50978">
    <property type="entry name" value="WD40 repeat-like"/>
    <property type="match status" value="1"/>
</dbReference>
<dbReference type="SMART" id="SM00726">
    <property type="entry name" value="UIM"/>
    <property type="match status" value="2"/>
</dbReference>